<sequence>MLFATITTALILQTVSAASTQTVIRSEPSVAVHTARHCKYITGDVGWPQPQLWSQLNQTVEGRLIATVPVGSVCHDPTYDKAKCLAVTANWARPQLSVPRPAEFMLPYFLSDGCTPFTPRTTRCELGNYATYSIEVRSIDDVRAGIRFARTHNIRLVINNSGHDFYGQSTGKGALSLWMHHYNETTFIRHYSSAYYSGPALRVQTGAEGGAAGAHASREGYTVVAGACPTVKMAGGYLGGGGHSYLAGRYGFAADQVLEWELVTADGAHVVATPTQEPDLYWALSGGSPGSYGVVLSATVRAFPNEITANAAFSFGVREAGGVEPYWKAVHTFHHQLKPLLDHGIVAEYVFGNETLAVTGVLAPGHTRASLLSSLQPLMVALAESSGGRLTARSLKMRITQAQSYHDLFAAEIAPLLAELGFPPAVAGRFVPRQLMDGDTTTLDSTLREIADRGYSYSVIALNVINALRNDTAPPIAPNAVQPTFHAAYSSLMINAGESGNRDVQQELVEEILPLYDAVAPGAGSYKNEGHWAERDVKMTFYGGMYERLEGIKNVVDPNGVFYGATSVGFDRFEWDERGRLCRVI</sequence>
<dbReference type="OrthoDB" id="9983560at2759"/>
<dbReference type="GO" id="GO:0016491">
    <property type="term" value="F:oxidoreductase activity"/>
    <property type="evidence" value="ECO:0007669"/>
    <property type="project" value="UniProtKB-KW"/>
</dbReference>
<accession>A0A2I2F4M6</accession>
<dbReference type="InterPro" id="IPR016166">
    <property type="entry name" value="FAD-bd_PCMH"/>
</dbReference>
<dbReference type="AlphaFoldDB" id="A0A2I2F4M6"/>
<dbReference type="STRING" id="41067.A0A2I2F4M6"/>
<proteinExistence type="inferred from homology"/>
<organism evidence="5 6">
    <name type="scientific">Aspergillus candidus</name>
    <dbReference type="NCBI Taxonomy" id="41067"/>
    <lineage>
        <taxon>Eukaryota</taxon>
        <taxon>Fungi</taxon>
        <taxon>Dikarya</taxon>
        <taxon>Ascomycota</taxon>
        <taxon>Pezizomycotina</taxon>
        <taxon>Eurotiomycetes</taxon>
        <taxon>Eurotiomycetidae</taxon>
        <taxon>Eurotiales</taxon>
        <taxon>Aspergillaceae</taxon>
        <taxon>Aspergillus</taxon>
        <taxon>Aspergillus subgen. Circumdati</taxon>
    </lineage>
</organism>
<dbReference type="InterPro" id="IPR050432">
    <property type="entry name" value="FAD-linked_Oxidoreductases_BP"/>
</dbReference>
<keyword evidence="3" id="KW-0732">Signal</keyword>
<evidence type="ECO:0000313" key="5">
    <source>
        <dbReference type="EMBL" id="PLB35574.1"/>
    </source>
</evidence>
<feature type="signal peptide" evidence="3">
    <location>
        <begin position="1"/>
        <end position="17"/>
    </location>
</feature>
<name>A0A2I2F4M6_ASPCN</name>
<dbReference type="EMBL" id="KZ559160">
    <property type="protein sequence ID" value="PLB35574.1"/>
    <property type="molecule type" value="Genomic_DNA"/>
</dbReference>
<dbReference type="Pfam" id="PF01565">
    <property type="entry name" value="FAD_binding_4"/>
    <property type="match status" value="1"/>
</dbReference>
<dbReference type="InterPro" id="IPR016169">
    <property type="entry name" value="FAD-bd_PCMH_sub2"/>
</dbReference>
<feature type="domain" description="FAD-binding PCMH-type" evidence="4">
    <location>
        <begin position="126"/>
        <end position="305"/>
    </location>
</feature>
<dbReference type="InterPro" id="IPR036318">
    <property type="entry name" value="FAD-bd_PCMH-like_sf"/>
</dbReference>
<feature type="chain" id="PRO_5014122636" evidence="3">
    <location>
        <begin position="18"/>
        <end position="585"/>
    </location>
</feature>
<dbReference type="PANTHER" id="PTHR13878:SF91">
    <property type="entry name" value="FAD BINDING DOMAIN PROTEIN (AFU_ORTHOLOGUE AFUA_6G12070)-RELATED"/>
    <property type="match status" value="1"/>
</dbReference>
<reference evidence="5 6" key="1">
    <citation type="submission" date="2017-12" db="EMBL/GenBank/DDBJ databases">
        <authorList>
            <consortium name="DOE Joint Genome Institute"/>
            <person name="Haridas S."/>
            <person name="Kjaerbolling I."/>
            <person name="Vesth T.C."/>
            <person name="Frisvad J.C."/>
            <person name="Nybo J.L."/>
            <person name="Theobald S."/>
            <person name="Kuo A."/>
            <person name="Bowyer P."/>
            <person name="Matsuda Y."/>
            <person name="Mondo S."/>
            <person name="Lyhne E.K."/>
            <person name="Kogle M.E."/>
            <person name="Clum A."/>
            <person name="Lipzen A."/>
            <person name="Salamov A."/>
            <person name="Ngan C.Y."/>
            <person name="Daum C."/>
            <person name="Chiniquy J."/>
            <person name="Barry K."/>
            <person name="LaButti K."/>
            <person name="Simmons B.A."/>
            <person name="Magnuson J.K."/>
            <person name="Mortensen U.H."/>
            <person name="Larsen T.O."/>
            <person name="Grigoriev I.V."/>
            <person name="Baker S.E."/>
            <person name="Andersen M.R."/>
            <person name="Nordberg H.P."/>
            <person name="Cantor M.N."/>
            <person name="Hua S.X."/>
        </authorList>
    </citation>
    <scope>NUCLEOTIDE SEQUENCE [LARGE SCALE GENOMIC DNA]</scope>
    <source>
        <strain evidence="5 6">CBS 102.13</strain>
    </source>
</reference>
<dbReference type="PROSITE" id="PS51387">
    <property type="entry name" value="FAD_PCMH"/>
    <property type="match status" value="1"/>
</dbReference>
<dbReference type="InterPro" id="IPR012951">
    <property type="entry name" value="BBE"/>
</dbReference>
<dbReference type="Proteomes" id="UP000234585">
    <property type="component" value="Unassembled WGS sequence"/>
</dbReference>
<comment type="similarity">
    <text evidence="1">Belongs to the oxygen-dependent FAD-linked oxidoreductase family.</text>
</comment>
<evidence type="ECO:0000259" key="4">
    <source>
        <dbReference type="PROSITE" id="PS51387"/>
    </source>
</evidence>
<evidence type="ECO:0000313" key="6">
    <source>
        <dbReference type="Proteomes" id="UP000234585"/>
    </source>
</evidence>
<keyword evidence="2" id="KW-0560">Oxidoreductase</keyword>
<protein>
    <submittedName>
        <fullName evidence="5">Putative isoamyl alcohol oxidase</fullName>
    </submittedName>
</protein>
<dbReference type="Gene3D" id="3.30.465.10">
    <property type="match status" value="1"/>
</dbReference>
<dbReference type="GO" id="GO:0071949">
    <property type="term" value="F:FAD binding"/>
    <property type="evidence" value="ECO:0007669"/>
    <property type="project" value="InterPro"/>
</dbReference>
<evidence type="ECO:0000256" key="3">
    <source>
        <dbReference type="SAM" id="SignalP"/>
    </source>
</evidence>
<evidence type="ECO:0000256" key="1">
    <source>
        <dbReference type="ARBA" id="ARBA00005466"/>
    </source>
</evidence>
<keyword evidence="6" id="KW-1185">Reference proteome</keyword>
<dbReference type="GeneID" id="36522504"/>
<dbReference type="PANTHER" id="PTHR13878">
    <property type="entry name" value="GULONOLACTONE OXIDASE"/>
    <property type="match status" value="1"/>
</dbReference>
<dbReference type="Pfam" id="PF08031">
    <property type="entry name" value="BBE"/>
    <property type="match status" value="1"/>
</dbReference>
<dbReference type="RefSeq" id="XP_024669586.1">
    <property type="nucleotide sequence ID" value="XM_024815344.1"/>
</dbReference>
<evidence type="ECO:0000256" key="2">
    <source>
        <dbReference type="ARBA" id="ARBA00023002"/>
    </source>
</evidence>
<dbReference type="InterPro" id="IPR006094">
    <property type="entry name" value="Oxid_FAD_bind_N"/>
</dbReference>
<gene>
    <name evidence="5" type="ORF">BDW47DRAFT_119375</name>
</gene>
<dbReference type="SUPFAM" id="SSF56176">
    <property type="entry name" value="FAD-binding/transporter-associated domain-like"/>
    <property type="match status" value="1"/>
</dbReference>